<dbReference type="HOGENOM" id="CLU_086038_2_0_7"/>
<keyword evidence="2" id="KW-0862">Zinc</keyword>
<name>W4LDK3_ENTF1</name>
<feature type="binding site" evidence="2">
    <location>
        <position position="135"/>
    </location>
    <ligand>
        <name>Zn(2+)</name>
        <dbReference type="ChEBI" id="CHEBI:29105"/>
        <label>2</label>
    </ligand>
</feature>
<comment type="caution">
    <text evidence="3">The sequence shown here is derived from an EMBL/GenBank/DDBJ whole genome shotgun (WGS) entry which is preliminary data.</text>
</comment>
<dbReference type="SUPFAM" id="SSF63992">
    <property type="entry name" value="Dipeptide transport protein"/>
    <property type="match status" value="1"/>
</dbReference>
<evidence type="ECO:0000256" key="1">
    <source>
        <dbReference type="PIRSR" id="PIRSR015853-1"/>
    </source>
</evidence>
<dbReference type="PIRSF" id="PIRSF015853">
    <property type="entry name" value="Pep_DppA"/>
    <property type="match status" value="1"/>
</dbReference>
<feature type="binding site" evidence="2">
    <location>
        <position position="10"/>
    </location>
    <ligand>
        <name>Zn(2+)</name>
        <dbReference type="ChEBI" id="CHEBI:29105"/>
        <label>1</label>
    </ligand>
</feature>
<reference evidence="3 4" key="1">
    <citation type="journal article" date="2014" name="Nature">
        <title>An environmental bacterial taxon with a large and distinct metabolic repertoire.</title>
        <authorList>
            <person name="Wilson M.C."/>
            <person name="Mori T."/>
            <person name="Ruckert C."/>
            <person name="Uria A.R."/>
            <person name="Helf M.J."/>
            <person name="Takada K."/>
            <person name="Gernert C."/>
            <person name="Steffens U.A."/>
            <person name="Heycke N."/>
            <person name="Schmitt S."/>
            <person name="Rinke C."/>
            <person name="Helfrich E.J."/>
            <person name="Brachmann A.O."/>
            <person name="Gurgui C."/>
            <person name="Wakimoto T."/>
            <person name="Kracht M."/>
            <person name="Crusemann M."/>
            <person name="Hentschel U."/>
            <person name="Abe I."/>
            <person name="Matsunaga S."/>
            <person name="Kalinowski J."/>
            <person name="Takeyama H."/>
            <person name="Piel J."/>
        </authorList>
    </citation>
    <scope>NUCLEOTIDE SEQUENCE [LARGE SCALE GENOMIC DNA]</scope>
    <source>
        <strain evidence="4">TSY1</strain>
    </source>
</reference>
<keyword evidence="2" id="KW-0479">Metal-binding</keyword>
<dbReference type="GO" id="GO:0046872">
    <property type="term" value="F:metal ion binding"/>
    <property type="evidence" value="ECO:0007669"/>
    <property type="project" value="UniProtKB-KW"/>
</dbReference>
<protein>
    <recommendedName>
        <fullName evidence="5">Amino acid amidase</fullName>
    </recommendedName>
</protein>
<accession>W4LDK3</accession>
<dbReference type="AlphaFoldDB" id="W4LDK3"/>
<dbReference type="InterPro" id="IPR027476">
    <property type="entry name" value="DppA_N"/>
</dbReference>
<dbReference type="Gene3D" id="3.30.1360.130">
    <property type="entry name" value="Dipeptide transport protein"/>
    <property type="match status" value="1"/>
</dbReference>
<dbReference type="Pfam" id="PF04951">
    <property type="entry name" value="Peptidase_M55"/>
    <property type="match status" value="1"/>
</dbReference>
<dbReference type="CDD" id="cd08770">
    <property type="entry name" value="DAP_dppA_3"/>
    <property type="match status" value="1"/>
</dbReference>
<feature type="binding site" evidence="2">
    <location>
        <position position="8"/>
    </location>
    <ligand>
        <name>Zn(2+)</name>
        <dbReference type="ChEBI" id="CHEBI:29105"/>
        <label>1</label>
    </ligand>
</feature>
<dbReference type="PATRIC" id="fig|1429438.4.peg.5281"/>
<proteinExistence type="predicted"/>
<gene>
    <name evidence="3" type="ORF">ETSY1_27685</name>
</gene>
<evidence type="ECO:0000313" key="3">
    <source>
        <dbReference type="EMBL" id="ETW96173.1"/>
    </source>
</evidence>
<feature type="binding site" evidence="2">
    <location>
        <position position="105"/>
    </location>
    <ligand>
        <name>Zn(2+)</name>
        <dbReference type="ChEBI" id="CHEBI:29105"/>
        <label>2</label>
    </ligand>
</feature>
<keyword evidence="4" id="KW-1185">Reference proteome</keyword>
<feature type="binding site" evidence="2">
    <location>
        <position position="60"/>
    </location>
    <ligand>
        <name>Zn(2+)</name>
        <dbReference type="ChEBI" id="CHEBI:29105"/>
        <label>2</label>
    </ligand>
</feature>
<feature type="binding site" evidence="2">
    <location>
        <position position="8"/>
    </location>
    <ligand>
        <name>Zn(2+)</name>
        <dbReference type="ChEBI" id="CHEBI:29105"/>
        <label>2</label>
    </ligand>
</feature>
<dbReference type="Gene3D" id="3.40.50.10780">
    <property type="entry name" value="Dipeptide transport protein"/>
    <property type="match status" value="1"/>
</dbReference>
<dbReference type="InterPro" id="IPR036177">
    <property type="entry name" value="Peptidase_M55_sf"/>
</dbReference>
<evidence type="ECO:0000256" key="2">
    <source>
        <dbReference type="PIRSR" id="PIRSR015853-2"/>
    </source>
</evidence>
<sequence length="265" mass="28715">MRVYISVDIEGVAGISHWDEARKTHADYGPFRDQMVAEACAACEGALAAGATAITVKDAHGTGRNLMAAALPKPAELISGWSGHPYMMVEEIDETYDAAAFIGYHARAGAGGNPLSHTLSGSVHEIRINNAAVAEYHIHSYAAALVGVPVVFVSGDRTLCEDIAAWQPATRTFATKWGEGSGQHTVHPNVAIDGIRTGMQTALQGDIQAAKLQLPERFSLQITYKQHTKAYEKSFYPRAEQIDAHTVRFDTDDYFDVLRAIAFLV</sequence>
<evidence type="ECO:0000313" key="4">
    <source>
        <dbReference type="Proteomes" id="UP000019141"/>
    </source>
</evidence>
<organism evidence="3 4">
    <name type="scientific">Entotheonella factor</name>
    <dbReference type="NCBI Taxonomy" id="1429438"/>
    <lineage>
        <taxon>Bacteria</taxon>
        <taxon>Pseudomonadati</taxon>
        <taxon>Nitrospinota/Tectimicrobiota group</taxon>
        <taxon>Candidatus Tectimicrobiota</taxon>
        <taxon>Candidatus Entotheonellia</taxon>
        <taxon>Candidatus Entotheonellales</taxon>
        <taxon>Candidatus Entotheonellaceae</taxon>
        <taxon>Candidatus Entotheonella</taxon>
    </lineage>
</organism>
<dbReference type="Proteomes" id="UP000019141">
    <property type="component" value="Unassembled WGS sequence"/>
</dbReference>
<dbReference type="EMBL" id="AZHW01000825">
    <property type="protein sequence ID" value="ETW96173.1"/>
    <property type="molecule type" value="Genomic_DNA"/>
</dbReference>
<evidence type="ECO:0008006" key="5">
    <source>
        <dbReference type="Google" id="ProtNLM"/>
    </source>
</evidence>
<feature type="active site" description="Nucleophile" evidence="1">
    <location>
        <position position="117"/>
    </location>
</feature>
<dbReference type="InterPro" id="IPR007035">
    <property type="entry name" value="Peptidase_M55"/>
</dbReference>